<feature type="region of interest" description="Disordered" evidence="5">
    <location>
        <begin position="780"/>
        <end position="802"/>
    </location>
</feature>
<feature type="domain" description="LysM" evidence="6">
    <location>
        <begin position="120"/>
        <end position="163"/>
    </location>
</feature>
<evidence type="ECO:0000313" key="8">
    <source>
        <dbReference type="EMBL" id="TGZ64228.1"/>
    </source>
</evidence>
<dbReference type="STRING" id="147828.A0A4S2LT06"/>
<comment type="similarity">
    <text evidence="2">Belongs to the OXR1 family.</text>
</comment>
<name>A0A4S2LT06_OPIFE</name>
<proteinExistence type="inferred from homology"/>
<dbReference type="SUPFAM" id="SSF54106">
    <property type="entry name" value="LysM domain"/>
    <property type="match status" value="1"/>
</dbReference>
<feature type="region of interest" description="Disordered" evidence="5">
    <location>
        <begin position="322"/>
        <end position="373"/>
    </location>
</feature>
<dbReference type="SMART" id="SM00257">
    <property type="entry name" value="LysM"/>
    <property type="match status" value="1"/>
</dbReference>
<evidence type="ECO:0000256" key="1">
    <source>
        <dbReference type="ARBA" id="ARBA00004173"/>
    </source>
</evidence>
<evidence type="ECO:0000313" key="9">
    <source>
        <dbReference type="Proteomes" id="UP000308267"/>
    </source>
</evidence>
<feature type="compositionally biased region" description="Basic and acidic residues" evidence="5">
    <location>
        <begin position="55"/>
        <end position="65"/>
    </location>
</feature>
<feature type="region of interest" description="Disordered" evidence="5">
    <location>
        <begin position="41"/>
        <end position="115"/>
    </location>
</feature>
<dbReference type="GO" id="GO:0005634">
    <property type="term" value="C:nucleus"/>
    <property type="evidence" value="ECO:0007669"/>
    <property type="project" value="TreeGrafter"/>
</dbReference>
<accession>A0A4S2LT06</accession>
<gene>
    <name evidence="8" type="ORF">CRM22_006480</name>
</gene>
<comment type="subcellular location">
    <subcellularLocation>
        <location evidence="1">Mitochondrion</location>
    </subcellularLocation>
</comment>
<dbReference type="Pfam" id="PF01476">
    <property type="entry name" value="LysM"/>
    <property type="match status" value="1"/>
</dbReference>
<protein>
    <recommendedName>
        <fullName evidence="4">Oxidation resistance protein 1</fullName>
    </recommendedName>
</protein>
<dbReference type="SMART" id="SM00584">
    <property type="entry name" value="TLDc"/>
    <property type="match status" value="1"/>
</dbReference>
<dbReference type="OrthoDB" id="26679at2759"/>
<dbReference type="PANTHER" id="PTHR23354:SF62">
    <property type="entry name" value="MUSTARD, ISOFORM V"/>
    <property type="match status" value="1"/>
</dbReference>
<organism evidence="8 9">
    <name type="scientific">Opisthorchis felineus</name>
    <dbReference type="NCBI Taxonomy" id="147828"/>
    <lineage>
        <taxon>Eukaryota</taxon>
        <taxon>Metazoa</taxon>
        <taxon>Spiralia</taxon>
        <taxon>Lophotrochozoa</taxon>
        <taxon>Platyhelminthes</taxon>
        <taxon>Trematoda</taxon>
        <taxon>Digenea</taxon>
        <taxon>Opisthorchiida</taxon>
        <taxon>Opisthorchiata</taxon>
        <taxon>Opisthorchiidae</taxon>
        <taxon>Opisthorchis</taxon>
    </lineage>
</organism>
<dbReference type="GO" id="GO:0005739">
    <property type="term" value="C:mitochondrion"/>
    <property type="evidence" value="ECO:0007669"/>
    <property type="project" value="UniProtKB-SubCell"/>
</dbReference>
<evidence type="ECO:0000256" key="4">
    <source>
        <dbReference type="ARBA" id="ARBA00040604"/>
    </source>
</evidence>
<dbReference type="AlphaFoldDB" id="A0A4S2LT06"/>
<reference evidence="8 9" key="1">
    <citation type="journal article" date="2019" name="BMC Genomics">
        <title>New insights from Opisthorchis felineus genome: update on genomics of the epidemiologically important liver flukes.</title>
        <authorList>
            <person name="Ershov N.I."/>
            <person name="Mordvinov V.A."/>
            <person name="Prokhortchouk E.B."/>
            <person name="Pakharukova M.Y."/>
            <person name="Gunbin K.V."/>
            <person name="Ustyantsev K."/>
            <person name="Genaev M.A."/>
            <person name="Blinov A.G."/>
            <person name="Mazur A."/>
            <person name="Boulygina E."/>
            <person name="Tsygankova S."/>
            <person name="Khrameeva E."/>
            <person name="Chekanov N."/>
            <person name="Fan G."/>
            <person name="Xiao A."/>
            <person name="Zhang H."/>
            <person name="Xu X."/>
            <person name="Yang H."/>
            <person name="Solovyev V."/>
            <person name="Lee S.M."/>
            <person name="Liu X."/>
            <person name="Afonnikov D.A."/>
            <person name="Skryabin K.G."/>
        </authorList>
    </citation>
    <scope>NUCLEOTIDE SEQUENCE [LARGE SCALE GENOMIC DNA]</scope>
    <source>
        <strain evidence="8">AK-0245</strain>
        <tissue evidence="8">Whole organism</tissue>
    </source>
</reference>
<dbReference type="InterPro" id="IPR036779">
    <property type="entry name" value="LysM_dom_sf"/>
</dbReference>
<dbReference type="InterPro" id="IPR006571">
    <property type="entry name" value="TLDc_dom"/>
</dbReference>
<dbReference type="InterPro" id="IPR018392">
    <property type="entry name" value="LysM"/>
</dbReference>
<dbReference type="CDD" id="cd00118">
    <property type="entry name" value="LysM"/>
    <property type="match status" value="1"/>
</dbReference>
<feature type="domain" description="TLDc" evidence="7">
    <location>
        <begin position="658"/>
        <end position="940"/>
    </location>
</feature>
<evidence type="ECO:0000256" key="5">
    <source>
        <dbReference type="SAM" id="MobiDB-lite"/>
    </source>
</evidence>
<dbReference type="GO" id="GO:0006979">
    <property type="term" value="P:response to oxidative stress"/>
    <property type="evidence" value="ECO:0007669"/>
    <property type="project" value="TreeGrafter"/>
</dbReference>
<dbReference type="PROSITE" id="PS51886">
    <property type="entry name" value="TLDC"/>
    <property type="match status" value="1"/>
</dbReference>
<dbReference type="Gene3D" id="3.10.350.10">
    <property type="entry name" value="LysM domain"/>
    <property type="match status" value="1"/>
</dbReference>
<dbReference type="PROSITE" id="PS51782">
    <property type="entry name" value="LYSM"/>
    <property type="match status" value="1"/>
</dbReference>
<evidence type="ECO:0000256" key="2">
    <source>
        <dbReference type="ARBA" id="ARBA00009540"/>
    </source>
</evidence>
<evidence type="ECO:0000259" key="6">
    <source>
        <dbReference type="PROSITE" id="PS51782"/>
    </source>
</evidence>
<dbReference type="Proteomes" id="UP000308267">
    <property type="component" value="Unassembled WGS sequence"/>
</dbReference>
<keyword evidence="9" id="KW-1185">Reference proteome</keyword>
<evidence type="ECO:0000259" key="7">
    <source>
        <dbReference type="PROSITE" id="PS51886"/>
    </source>
</evidence>
<dbReference type="Pfam" id="PF07534">
    <property type="entry name" value="TLD"/>
    <property type="match status" value="2"/>
</dbReference>
<keyword evidence="3" id="KW-0496">Mitochondrion</keyword>
<comment type="caution">
    <text evidence="8">The sequence shown here is derived from an EMBL/GenBank/DDBJ whole genome shotgun (WGS) entry which is preliminary data.</text>
</comment>
<sequence length="968" mass="107976">MKLRAANFINRSKSFYDDTTNTMRLSSIKSKLQNVSTSITNVNPFHKAAGNDTEESSKNAKEENKRSRRRKHKEKQSASARSSEPSCSHDSKHRGHKKQISPNRQHSSEVKKMVPNRTTMDYVVSVDDTLSSVAARFDMTPSELCQLNRLVCRSLFAGQIIKVPKATPNETAQEPDACGETGLADPQNIDNRFEEDEGNCPPKIDDVLTDPYGGQDTEILRPYLSESPESESYSSSLDEEELANEEADPMDAKYLKLQAEFVIDLKISISGQILITTNSFVFTPNLDCATDPNQYHLLLPLAQIRSVAVYKDHSVLYFTKRDSGRTKSKSRSPLTFKTLSPPLHTEIQDPSQLPEPVEPVEASPSPDLMDTGLPDNSISNTPLVVDQKDETISQQGDSVLKAPLSNNTVVIPSDSDSMEYLCVLASKEDAVGKRHPVWFTLQSEEYWFRIPVEKGPMLFHFLQTCEFDEEAVDEKLLPTAQSHLHGPAIHECMTSPAELCEATTNLGTGGFVSVPNTYDWLLPRIGSIDERSRALSRLSRKRRRRVQSCKYIVPNATAIDQSMVSSTHSVCSLGADTDTNSNVSKQRNLSAARSTPTLDEEKDALHLLKKESVRWELVNSNEIKLQEAEEKRRKFILDSLKLAMPENLPLPQATSVSQILDPAKVRDIMRNLPPDAEGLDWRLTYSTSLHGFSLRTLFYRCSLNPKDDDSVQTSLTSSYTPSDQVSAFSSIHPCLLVLCTSGGETFGAMLNAHPYASGGRFYGNGSCYVLRWVKPPRTGDSSTIDASATKHPGTEYAKTDDQESTAIHIPDEELMKLVHQGHEIENPSEIESDESTEKGIDVSEEFGQLFVSDDAQADERKLESQPPAEFEKFTWSGKNNFFIRGDHDSLTIGCAQGHSALRLDDVLLHGRTETCETFDSPPLCSTEDFIVNNLEAKKTARKTEFWNEGFRVQKTTALASKCIPRELW</sequence>
<dbReference type="EMBL" id="SJOL01006840">
    <property type="protein sequence ID" value="TGZ64228.1"/>
    <property type="molecule type" value="Genomic_DNA"/>
</dbReference>
<evidence type="ECO:0000256" key="3">
    <source>
        <dbReference type="ARBA" id="ARBA00023128"/>
    </source>
</evidence>
<dbReference type="PANTHER" id="PTHR23354">
    <property type="entry name" value="NUCLEOLAR PROTEIN 7/ESTROGEN RECEPTOR COACTIVATOR-RELATED"/>
    <property type="match status" value="1"/>
</dbReference>
<feature type="compositionally biased region" description="Low complexity" evidence="5">
    <location>
        <begin position="77"/>
        <end position="88"/>
    </location>
</feature>